<dbReference type="AlphaFoldDB" id="A0A4Y7U490"/>
<dbReference type="EMBL" id="QWDN01000398">
    <property type="protein sequence ID" value="TEB41260.1"/>
    <property type="molecule type" value="Genomic_DNA"/>
</dbReference>
<evidence type="ECO:0000313" key="2">
    <source>
        <dbReference type="Proteomes" id="UP000298340"/>
    </source>
</evidence>
<accession>A0A4Y7U490</accession>
<dbReference type="Proteomes" id="UP000298340">
    <property type="component" value="Unassembled WGS sequence"/>
</dbReference>
<proteinExistence type="predicted"/>
<sequence>MKASEEKPVNLKWDINNYMNSDYQRTKDDYFIEFLLVIKQLYLDNKLTDEEKIKKVKEYANKVYENT</sequence>
<comment type="caution">
    <text evidence="1">The sequence shown here is derived from an EMBL/GenBank/DDBJ whole genome shotgun (WGS) entry which is preliminary data.</text>
</comment>
<organism evidence="1 2">
    <name type="scientific">Flavobacterium circumlabens</name>
    <dbReference type="NCBI Taxonomy" id="2133765"/>
    <lineage>
        <taxon>Bacteria</taxon>
        <taxon>Pseudomonadati</taxon>
        <taxon>Bacteroidota</taxon>
        <taxon>Flavobacteriia</taxon>
        <taxon>Flavobacteriales</taxon>
        <taxon>Flavobacteriaceae</taxon>
        <taxon>Flavobacterium</taxon>
    </lineage>
</organism>
<name>A0A4Y7U490_9FLAO</name>
<gene>
    <name evidence="1" type="ORF">D0809_26435</name>
</gene>
<protein>
    <submittedName>
        <fullName evidence="1">Uncharacterized protein</fullName>
    </submittedName>
</protein>
<evidence type="ECO:0000313" key="1">
    <source>
        <dbReference type="EMBL" id="TEB41260.1"/>
    </source>
</evidence>
<reference evidence="1 2" key="1">
    <citation type="journal article" date="2018" name="Syst. Appl. Microbiol.">
        <title>Flavobacterium circumlabens sp. nov. and Flavobacterium cupreum sp. nov., two psychrotrophic species isolated from Antarctic environmental samples.</title>
        <authorList>
            <person name="Kralova S."/>
            <person name="Busse H.J."/>
            <person name="Svec P."/>
            <person name="Maslanova I."/>
            <person name="Stankova E."/>
            <person name="Bartak M."/>
            <person name="Sedlacek I."/>
        </authorList>
    </citation>
    <scope>NUCLEOTIDE SEQUENCE [LARGE SCALE GENOMIC DNA]</scope>
    <source>
        <strain evidence="1 2">CCM 8828</strain>
    </source>
</reference>